<gene>
    <name evidence="2" type="ORF">JFP838_07835</name>
</gene>
<reference evidence="2 3" key="1">
    <citation type="journal article" date="2016" name="PLoS ONE">
        <title>Plasmid Characterization and Chromosome Analysis of Two netF+ Clostridium perfringens Isolates Associated with Foal and Canine Necrotizing Enteritis.</title>
        <authorList>
            <person name="Mehdizadeh Gohari I."/>
            <person name="Kropinski A.M."/>
            <person name="Weese S.J."/>
            <person name="Parreira V.R."/>
            <person name="Whitehead A.E."/>
            <person name="Boerlin P."/>
            <person name="Prescott J.F."/>
        </authorList>
    </citation>
    <scope>NUCLEOTIDE SEQUENCE [LARGE SCALE GENOMIC DNA]</scope>
    <source>
        <strain evidence="2 3">JP838</strain>
    </source>
</reference>
<evidence type="ECO:0000313" key="3">
    <source>
        <dbReference type="Proteomes" id="UP000070260"/>
    </source>
</evidence>
<proteinExistence type="predicted"/>
<evidence type="ECO:0000256" key="1">
    <source>
        <dbReference type="SAM" id="Phobius"/>
    </source>
</evidence>
<keyword evidence="1" id="KW-0812">Transmembrane</keyword>
<dbReference type="PATRIC" id="fig|1502.177.peg.1603"/>
<dbReference type="RefSeq" id="WP_061427933.1">
    <property type="nucleotide sequence ID" value="NZ_CABPRK010000001.1"/>
</dbReference>
<keyword evidence="1" id="KW-1133">Transmembrane helix</keyword>
<name>A0A127EI91_CLOPF</name>
<protein>
    <submittedName>
        <fullName evidence="2">Glutaminase</fullName>
    </submittedName>
</protein>
<dbReference type="EMBL" id="CP010994">
    <property type="protein sequence ID" value="AMN35664.1"/>
    <property type="molecule type" value="Genomic_DNA"/>
</dbReference>
<evidence type="ECO:0000313" key="2">
    <source>
        <dbReference type="EMBL" id="AMN35664.1"/>
    </source>
</evidence>
<dbReference type="AlphaFoldDB" id="A0A127EI91"/>
<organism evidence="2 3">
    <name type="scientific">Clostridium perfringens</name>
    <dbReference type="NCBI Taxonomy" id="1502"/>
    <lineage>
        <taxon>Bacteria</taxon>
        <taxon>Bacillati</taxon>
        <taxon>Bacillota</taxon>
        <taxon>Clostridia</taxon>
        <taxon>Eubacteriales</taxon>
        <taxon>Clostridiaceae</taxon>
        <taxon>Clostridium</taxon>
    </lineage>
</organism>
<dbReference type="Proteomes" id="UP000070260">
    <property type="component" value="Chromosome"/>
</dbReference>
<dbReference type="OrthoDB" id="1797983at2"/>
<sequence>MSIFSKYKSKLIFFLTFIIVTLTIIAMIFKGGVPINKPSIKITYNNEKVPTINGEFNWFNKETGGNSTFAEPIENLKEPLYAKGGEKIKIRFSKEPKSVVIQDISVSPYKDYKLLKEESNEEFSFTLPEEKGEYNFQVDGIWDSTHNVSKIFKVYID</sequence>
<accession>A0A127EI91</accession>
<keyword evidence="1" id="KW-0472">Membrane</keyword>
<feature type="transmembrane region" description="Helical" evidence="1">
    <location>
        <begin position="12"/>
        <end position="29"/>
    </location>
</feature>